<name>A0A0D1K8K8_BACIU</name>
<evidence type="ECO:0000313" key="1">
    <source>
        <dbReference type="EMBL" id="KIU04455.1"/>
    </source>
</evidence>
<dbReference type="EMBL" id="JXBC01000014">
    <property type="protein sequence ID" value="KIU04455.1"/>
    <property type="molecule type" value="Genomic_DNA"/>
</dbReference>
<organism evidence="1 2">
    <name type="scientific">Bacillus subtilis</name>
    <dbReference type="NCBI Taxonomy" id="1423"/>
    <lineage>
        <taxon>Bacteria</taxon>
        <taxon>Bacillati</taxon>
        <taxon>Bacillota</taxon>
        <taxon>Bacilli</taxon>
        <taxon>Bacillales</taxon>
        <taxon>Bacillaceae</taxon>
        <taxon>Bacillus</taxon>
    </lineage>
</organism>
<proteinExistence type="predicted"/>
<dbReference type="PATRIC" id="fig|1423.173.peg.4905"/>
<evidence type="ECO:0000313" key="2">
    <source>
        <dbReference type="Proteomes" id="UP000032247"/>
    </source>
</evidence>
<reference evidence="1 2" key="1">
    <citation type="submission" date="2014-12" db="EMBL/GenBank/DDBJ databases">
        <title>Comparative genome analysis of Bacillus coagulans HM-08, Clostridium butyricum HM-68, Bacillus subtilis HM-66 and Bacillus licheniformis BL-09.</title>
        <authorList>
            <person name="Zhang H."/>
        </authorList>
    </citation>
    <scope>NUCLEOTIDE SEQUENCE [LARGE SCALE GENOMIC DNA]</scope>
    <source>
        <strain evidence="1 2">HM-66</strain>
    </source>
</reference>
<dbReference type="Proteomes" id="UP000032247">
    <property type="component" value="Unassembled WGS sequence"/>
</dbReference>
<dbReference type="AlphaFoldDB" id="A0A0D1K8K8"/>
<gene>
    <name evidence="1" type="ORF">SC09_contig8orf00100</name>
</gene>
<comment type="caution">
    <text evidence="1">The sequence shown here is derived from an EMBL/GenBank/DDBJ whole genome shotgun (WGS) entry which is preliminary data.</text>
</comment>
<sequence>MRVWPPNIYYRDSEKAYLHKFIIASFRYKEKLIFNLKLYFMLFFRFLCC</sequence>
<protein>
    <submittedName>
        <fullName evidence="1">Uncharacterized protein</fullName>
    </submittedName>
</protein>
<accession>A0A0D1K8K8</accession>